<dbReference type="Gene3D" id="1.25.40.10">
    <property type="entry name" value="Tetratricopeptide repeat domain"/>
    <property type="match status" value="3"/>
</dbReference>
<evidence type="ECO:0000256" key="2">
    <source>
        <dbReference type="ARBA" id="ARBA00022803"/>
    </source>
</evidence>
<feature type="compositionally biased region" description="Basic residues" evidence="5">
    <location>
        <begin position="1153"/>
        <end position="1183"/>
    </location>
</feature>
<evidence type="ECO:0000256" key="1">
    <source>
        <dbReference type="ARBA" id="ARBA00022737"/>
    </source>
</evidence>
<accession>A0A6G0TWX2</accession>
<evidence type="ECO:0000313" key="7">
    <source>
        <dbReference type="EMBL" id="KAE9539439.1"/>
    </source>
</evidence>
<dbReference type="SUPFAM" id="SSF81901">
    <property type="entry name" value="HCP-like"/>
    <property type="match status" value="1"/>
</dbReference>
<keyword evidence="2 3" id="KW-0802">TPR repeat</keyword>
<evidence type="ECO:0000256" key="4">
    <source>
        <dbReference type="SAM" id="Coils"/>
    </source>
</evidence>
<feature type="repeat" description="TPR" evidence="3">
    <location>
        <begin position="456"/>
        <end position="489"/>
    </location>
</feature>
<feature type="compositionally biased region" description="Low complexity" evidence="5">
    <location>
        <begin position="1242"/>
        <end position="1280"/>
    </location>
</feature>
<dbReference type="Proteomes" id="UP000475862">
    <property type="component" value="Unassembled WGS sequence"/>
</dbReference>
<proteinExistence type="predicted"/>
<feature type="repeat" description="TPR" evidence="3">
    <location>
        <begin position="421"/>
        <end position="454"/>
    </location>
</feature>
<feature type="repeat" description="TPR" evidence="3">
    <location>
        <begin position="832"/>
        <end position="865"/>
    </location>
</feature>
<dbReference type="Pfam" id="PF13432">
    <property type="entry name" value="TPR_16"/>
    <property type="match status" value="2"/>
</dbReference>
<dbReference type="InterPro" id="IPR011990">
    <property type="entry name" value="TPR-like_helical_dom_sf"/>
</dbReference>
<feature type="repeat" description="TPR" evidence="3">
    <location>
        <begin position="313"/>
        <end position="346"/>
    </location>
</feature>
<keyword evidence="4" id="KW-0175">Coiled coil</keyword>
<reference evidence="7 8" key="1">
    <citation type="submission" date="2019-08" db="EMBL/GenBank/DDBJ databases">
        <title>The genome of the soybean aphid Biotype 1, its phylome, world population structure and adaptation to the North American continent.</title>
        <authorList>
            <person name="Giordano R."/>
            <person name="Donthu R.K."/>
            <person name="Hernandez A.G."/>
            <person name="Wright C.L."/>
            <person name="Zimin A.V."/>
        </authorList>
    </citation>
    <scope>NUCLEOTIDE SEQUENCE [LARGE SCALE GENOMIC DNA]</scope>
    <source>
        <tissue evidence="7">Whole aphids</tissue>
    </source>
</reference>
<dbReference type="GO" id="GO:0016593">
    <property type="term" value="C:Cdc73/Paf1 complex"/>
    <property type="evidence" value="ECO:0007669"/>
    <property type="project" value="TreeGrafter"/>
</dbReference>
<feature type="compositionally biased region" description="Low complexity" evidence="5">
    <location>
        <begin position="1143"/>
        <end position="1152"/>
    </location>
</feature>
<dbReference type="EMBL" id="VYZN01000014">
    <property type="protein sequence ID" value="KAE9539439.1"/>
    <property type="molecule type" value="Genomic_DNA"/>
</dbReference>
<sequence length="1298" mass="146819">MTADFQVNALKSQESGRHHYIFEDFGFRRLNKILSVGLRHTHFTLDRLKMVNPIEIPLKDSDEVSSVVTLPLRFHVSLNYLLLLLWLSTGLLGPLSQQLFATTFLYLLPFLSHSILPASSSLLLFYLSIFVIEIQLDKLPEHDEVLGILKSEHSNLHIWVNLALEYYKRGNSAALVRLLESSRSNASLEYKDSDKDQMRALDMLAAYYVQTANREKSKDKRRELFTKATTLYTTADKIIMYDTNHLLGRAFFCLLEGDKIEQADAQFNFVLNQSSNNIPAQLGKACIAFNRKDYRGALAYYKKALRSNPQCPADVRLGMAHCFLKLGNIEKARLAFERALQLDSKCVGALVGLAIMKLNGENPGDIKLGVNMLSKAYTIDTTNPMVLNHLSNHFFFKKDYTKSELLARHALQNTENEAMRAESCYQMARAFHVQNNYDQAFQYYYQATQFAPVTFVLPHYGLGQMYIYGGDMENAAQCFEKVLKAHPGNYEAMKILGSLYADSKNQQKRDIAKSHLKKVTEHFPDDVEAWVELAQILEQSDLQGSLAAYGKAMALMRNSANNYIPPEILNNVAALNYRLNNMDEARSKLEESLSLSKKMVEADPQHYNSIAVTTTYNLARIFEAQCQFQKAETFYKDILKEHPNYIDCYLRLGCMARDRNQIYEASDWFKEALRIDTEHPDAWSLLGNLHLAKMEWGPGQKKFERVLKNPSTLNDSYSLIALGNVWLQTLHQPTRNKDQEKRHQDLALQFFTKVLKNDPRNIWAANGIGCVMAHKHCINEARDIFAQVREATADFCDVWLNIAHIYIEQKQYISAIQMYENCMKKFFKHDSVEVLQYLGRAYYRAGKLKEAKTVFLKARRVAPQDTVIIYNIAFVLQKLAAQILKDEKSNLKDVLKAVHELGLSHKYFQYLSVHGDRMRYDVSLADIEAKQCQDLLSQAQYHVARARKMDNDEREMRRKQEEERELFRIKQIEEQTKALQKQEEQRKEMLLKRQEYREKTKNALVFDPVLEKPKSKGKRRENYGSDSGGSIASEPGGNRSPKPTKSSKSRKSGGAGGDKEKKKRGASKRRRDSIGSGGSGGSDRIASKKGRSSTSNKKGPVLSSKQKLRVVSKATISTSEDDSSDGEVKKRISGHGSKNTRISRSSSGSRSRSGSRKSRSPSRSRSGSRRSRSKSVSRSRSRSRSQSGSRSRSGSRSHSGSRSRSGSRSPSRSRSRSNSRSRSRSASGSKSRSQSRSKSKSVSRSPARSKSGSRSASNSPARSRSRSVSNSRSKSGSRSPSRSRSRSGSRSGSASPAT</sequence>
<dbReference type="SUPFAM" id="SSF48452">
    <property type="entry name" value="TPR-like"/>
    <property type="match status" value="2"/>
</dbReference>
<dbReference type="InterPro" id="IPR019734">
    <property type="entry name" value="TPR_rpt"/>
</dbReference>
<dbReference type="InterPro" id="IPR056836">
    <property type="entry name" value="ARM_TT21_4th"/>
</dbReference>
<dbReference type="GO" id="GO:0000993">
    <property type="term" value="F:RNA polymerase II complex binding"/>
    <property type="evidence" value="ECO:0007669"/>
    <property type="project" value="TreeGrafter"/>
</dbReference>
<dbReference type="OrthoDB" id="343875at2759"/>
<dbReference type="InterPro" id="IPR031101">
    <property type="entry name" value="Ctr9"/>
</dbReference>
<dbReference type="FunFam" id="1.25.40.10:FF:000322">
    <property type="entry name" value="RNA polymerase-associated protein CTR9 homolog"/>
    <property type="match status" value="1"/>
</dbReference>
<dbReference type="PROSITE" id="PS50005">
    <property type="entry name" value="TPR"/>
    <property type="match status" value="5"/>
</dbReference>
<dbReference type="Pfam" id="PF13424">
    <property type="entry name" value="TPR_12"/>
    <property type="match status" value="1"/>
</dbReference>
<keyword evidence="8" id="KW-1185">Reference proteome</keyword>
<dbReference type="Pfam" id="PF25068">
    <property type="entry name" value="ARM_TT21_4th"/>
    <property type="match status" value="1"/>
</dbReference>
<comment type="caution">
    <text evidence="7">The sequence shown here is derived from an EMBL/GenBank/DDBJ whole genome shotgun (WGS) entry which is preliminary data.</text>
</comment>
<dbReference type="GO" id="GO:0006368">
    <property type="term" value="P:transcription elongation by RNA polymerase II"/>
    <property type="evidence" value="ECO:0007669"/>
    <property type="project" value="TreeGrafter"/>
</dbReference>
<keyword evidence="1" id="KW-0677">Repeat</keyword>
<name>A0A6G0TWX2_APHGL</name>
<feature type="domain" description="Tetratricopeptide repeat protein 21A/21B fourth ARM" evidence="6">
    <location>
        <begin position="282"/>
        <end position="447"/>
    </location>
</feature>
<gene>
    <name evidence="7" type="ORF">AGLY_004691</name>
</gene>
<dbReference type="FunFam" id="1.25.40.10:FF:000289">
    <property type="entry name" value="RNA polymerase-associated protein CTR9 homolog"/>
    <property type="match status" value="1"/>
</dbReference>
<feature type="region of interest" description="Disordered" evidence="5">
    <location>
        <begin position="1004"/>
        <end position="1298"/>
    </location>
</feature>
<feature type="repeat" description="TPR" evidence="3">
    <location>
        <begin position="646"/>
        <end position="679"/>
    </location>
</feature>
<feature type="compositionally biased region" description="Low complexity" evidence="5">
    <location>
        <begin position="1288"/>
        <end position="1298"/>
    </location>
</feature>
<dbReference type="GO" id="GO:0006355">
    <property type="term" value="P:regulation of DNA-templated transcription"/>
    <property type="evidence" value="ECO:0007669"/>
    <property type="project" value="InterPro"/>
</dbReference>
<dbReference type="FunFam" id="1.25.40.10:FF:000069">
    <property type="entry name" value="CTR9 homolog, Paf1/RNA polymerase II complex component"/>
    <property type="match status" value="1"/>
</dbReference>
<dbReference type="PANTHER" id="PTHR14027:SF2">
    <property type="entry name" value="RNA POLYMERASE-ASSOCIATED PROTEIN CTR9 HOMOLOG"/>
    <property type="match status" value="1"/>
</dbReference>
<dbReference type="SMART" id="SM00028">
    <property type="entry name" value="TPR"/>
    <property type="match status" value="11"/>
</dbReference>
<feature type="coiled-coil region" evidence="4">
    <location>
        <begin position="969"/>
        <end position="999"/>
    </location>
</feature>
<evidence type="ECO:0000313" key="8">
    <source>
        <dbReference type="Proteomes" id="UP000475862"/>
    </source>
</evidence>
<evidence type="ECO:0000256" key="5">
    <source>
        <dbReference type="SAM" id="MobiDB-lite"/>
    </source>
</evidence>
<evidence type="ECO:0000259" key="6">
    <source>
        <dbReference type="Pfam" id="PF25068"/>
    </source>
</evidence>
<evidence type="ECO:0000256" key="3">
    <source>
        <dbReference type="PROSITE-ProRule" id="PRU00339"/>
    </source>
</evidence>
<feature type="compositionally biased region" description="Basic residues" evidence="5">
    <location>
        <begin position="1211"/>
        <end position="1223"/>
    </location>
</feature>
<protein>
    <recommendedName>
        <fullName evidence="6">Tetratricopeptide repeat protein 21A/21B fourth ARM domain-containing protein</fullName>
    </recommendedName>
</protein>
<feature type="compositionally biased region" description="Basic residues" evidence="5">
    <location>
        <begin position="1061"/>
        <end position="1071"/>
    </location>
</feature>
<dbReference type="PANTHER" id="PTHR14027">
    <property type="entry name" value="RNA POLYMERASE-ASSOCIATED PROTEIN CTR9"/>
    <property type="match status" value="1"/>
</dbReference>
<organism evidence="7 8">
    <name type="scientific">Aphis glycines</name>
    <name type="common">Soybean aphid</name>
    <dbReference type="NCBI Taxonomy" id="307491"/>
    <lineage>
        <taxon>Eukaryota</taxon>
        <taxon>Metazoa</taxon>
        <taxon>Ecdysozoa</taxon>
        <taxon>Arthropoda</taxon>
        <taxon>Hexapoda</taxon>
        <taxon>Insecta</taxon>
        <taxon>Pterygota</taxon>
        <taxon>Neoptera</taxon>
        <taxon>Paraneoptera</taxon>
        <taxon>Hemiptera</taxon>
        <taxon>Sternorrhyncha</taxon>
        <taxon>Aphidomorpha</taxon>
        <taxon>Aphidoidea</taxon>
        <taxon>Aphididae</taxon>
        <taxon>Aphidini</taxon>
        <taxon>Aphis</taxon>
        <taxon>Aphis</taxon>
    </lineage>
</organism>